<dbReference type="InterPro" id="IPR003346">
    <property type="entry name" value="Transposase_20"/>
</dbReference>
<dbReference type="OrthoDB" id="4337860at2"/>
<dbReference type="Pfam" id="PF02371">
    <property type="entry name" value="Transposase_20"/>
    <property type="match status" value="1"/>
</dbReference>
<evidence type="ECO:0000313" key="5">
    <source>
        <dbReference type="Proteomes" id="UP000298358"/>
    </source>
</evidence>
<evidence type="ECO:0000259" key="2">
    <source>
        <dbReference type="Pfam" id="PF01548"/>
    </source>
</evidence>
<reference evidence="4 5" key="1">
    <citation type="submission" date="2019-03" db="EMBL/GenBank/DDBJ databases">
        <title>Diversity of the mouse oral microbiome.</title>
        <authorList>
            <person name="Joseph S."/>
            <person name="Aduse-Opoku J."/>
            <person name="Curtis M."/>
            <person name="Wade W."/>
            <person name="Hashim A."/>
        </authorList>
    </citation>
    <scope>NUCLEOTIDE SEQUENCE [LARGE SCALE GENOMIC DNA]</scope>
    <source>
        <strain evidence="4 5">P1012</strain>
    </source>
</reference>
<sequence>MTIVADRYRFITGVDTHSKKHQYAVLDGTGRLLEERSFPTGPAGIARATTWLTALAEGAPMLASLDGAGSYGRPLAEALGGAGIRVVEAPKIRYRPSGKDDRLDARAAAASVLPLEVETLNDRKDGPERDAIQILLTTREQMSRERTKAINALNALARRFDLGIDARKKLTLAQTRQIAAWRARTNEPIDTATARSEAIRLAGRSLTLREDLAANKNALTNLVRQLVPQLLTQPGIGPVSAAQVFASWSHPGRVRSEAAFARLAGTAPKPASSGDRTRHRLDRGGDRRLNAALHRVIITRWRSHPETLAYAQRRRAEGRTDRDIRRILKRYLARTLYRLLEAS</sequence>
<evidence type="ECO:0000259" key="3">
    <source>
        <dbReference type="Pfam" id="PF02371"/>
    </source>
</evidence>
<accession>A0A4Y9FW00</accession>
<feature type="domain" description="Transposase IS116/IS110/IS902 C-terminal" evidence="3">
    <location>
        <begin position="230"/>
        <end position="311"/>
    </location>
</feature>
<dbReference type="PANTHER" id="PTHR33055:SF16">
    <property type="entry name" value="TRANSPOSASE FOR INSERTION SEQUENCE ELEMENT IS1547"/>
    <property type="match status" value="1"/>
</dbReference>
<dbReference type="GO" id="GO:0003677">
    <property type="term" value="F:DNA binding"/>
    <property type="evidence" value="ECO:0007669"/>
    <property type="project" value="InterPro"/>
</dbReference>
<keyword evidence="5" id="KW-1185">Reference proteome</keyword>
<protein>
    <submittedName>
        <fullName evidence="4">IS110 family transposase</fullName>
    </submittedName>
</protein>
<organism evidence="4 5">
    <name type="scientific">Microbacterium paludicola</name>
    <dbReference type="NCBI Taxonomy" id="300019"/>
    <lineage>
        <taxon>Bacteria</taxon>
        <taxon>Bacillati</taxon>
        <taxon>Actinomycetota</taxon>
        <taxon>Actinomycetes</taxon>
        <taxon>Micrococcales</taxon>
        <taxon>Microbacteriaceae</taxon>
        <taxon>Microbacterium</taxon>
    </lineage>
</organism>
<name>A0A4Y9FW00_9MICO</name>
<evidence type="ECO:0000313" key="4">
    <source>
        <dbReference type="EMBL" id="TFU33499.1"/>
    </source>
</evidence>
<dbReference type="Proteomes" id="UP000298358">
    <property type="component" value="Unassembled WGS sequence"/>
</dbReference>
<feature type="region of interest" description="Disordered" evidence="1">
    <location>
        <begin position="265"/>
        <end position="285"/>
    </location>
</feature>
<evidence type="ECO:0000256" key="1">
    <source>
        <dbReference type="SAM" id="MobiDB-lite"/>
    </source>
</evidence>
<proteinExistence type="predicted"/>
<feature type="domain" description="Transposase IS110-like N-terminal" evidence="2">
    <location>
        <begin position="13"/>
        <end position="156"/>
    </location>
</feature>
<dbReference type="GO" id="GO:0004803">
    <property type="term" value="F:transposase activity"/>
    <property type="evidence" value="ECO:0007669"/>
    <property type="project" value="InterPro"/>
</dbReference>
<dbReference type="InterPro" id="IPR047650">
    <property type="entry name" value="Transpos_IS110"/>
</dbReference>
<dbReference type="InterPro" id="IPR002525">
    <property type="entry name" value="Transp_IS110-like_N"/>
</dbReference>
<dbReference type="RefSeq" id="WP_135113821.1">
    <property type="nucleotide sequence ID" value="NZ_JADGLL010000008.1"/>
</dbReference>
<dbReference type="Pfam" id="PF01548">
    <property type="entry name" value="DEDD_Tnp_IS110"/>
    <property type="match status" value="1"/>
</dbReference>
<dbReference type="GO" id="GO:0006313">
    <property type="term" value="P:DNA transposition"/>
    <property type="evidence" value="ECO:0007669"/>
    <property type="project" value="InterPro"/>
</dbReference>
<dbReference type="PANTHER" id="PTHR33055">
    <property type="entry name" value="TRANSPOSASE FOR INSERTION SEQUENCE ELEMENT IS1111A"/>
    <property type="match status" value="1"/>
</dbReference>
<dbReference type="NCBIfam" id="NF033542">
    <property type="entry name" value="transpos_IS110"/>
    <property type="match status" value="1"/>
</dbReference>
<comment type="caution">
    <text evidence="4">The sequence shown here is derived from an EMBL/GenBank/DDBJ whole genome shotgun (WGS) entry which is preliminary data.</text>
</comment>
<dbReference type="EMBL" id="SPQB01000008">
    <property type="protein sequence ID" value="TFU33499.1"/>
    <property type="molecule type" value="Genomic_DNA"/>
</dbReference>
<dbReference type="AlphaFoldDB" id="A0A4Y9FW00"/>
<gene>
    <name evidence="4" type="ORF">E4U02_05485</name>
</gene>